<dbReference type="Pfam" id="PF00196">
    <property type="entry name" value="GerE"/>
    <property type="match status" value="1"/>
</dbReference>
<dbReference type="PANTHER" id="PTHR44688:SF16">
    <property type="entry name" value="DNA-BINDING TRANSCRIPTIONAL ACTIVATOR DEVR_DOSR"/>
    <property type="match status" value="1"/>
</dbReference>
<dbReference type="InterPro" id="IPR000792">
    <property type="entry name" value="Tscrpt_reg_LuxR_C"/>
</dbReference>
<accession>A0A4R4TD91</accession>
<dbReference type="GO" id="GO:0006355">
    <property type="term" value="P:regulation of DNA-templated transcription"/>
    <property type="evidence" value="ECO:0007669"/>
    <property type="project" value="InterPro"/>
</dbReference>
<dbReference type="PROSITE" id="PS00622">
    <property type="entry name" value="HTH_LUXR_1"/>
    <property type="match status" value="1"/>
</dbReference>
<dbReference type="InterPro" id="IPR016032">
    <property type="entry name" value="Sig_transdc_resp-reg_C-effctor"/>
</dbReference>
<reference evidence="6 7" key="1">
    <citation type="submission" date="2019-03" db="EMBL/GenBank/DDBJ databases">
        <title>Draft genome sequences of novel Actinobacteria.</title>
        <authorList>
            <person name="Sahin N."/>
            <person name="Ay H."/>
            <person name="Saygin H."/>
        </authorList>
    </citation>
    <scope>NUCLEOTIDE SEQUENCE [LARGE SCALE GENOMIC DNA]</scope>
    <source>
        <strain evidence="6 7">DSM 41900</strain>
    </source>
</reference>
<keyword evidence="3" id="KW-0804">Transcription</keyword>
<evidence type="ECO:0000256" key="3">
    <source>
        <dbReference type="ARBA" id="ARBA00023163"/>
    </source>
</evidence>
<dbReference type="EMBL" id="SMKI01000197">
    <property type="protein sequence ID" value="TDC73524.1"/>
    <property type="molecule type" value="Genomic_DNA"/>
</dbReference>
<dbReference type="PROSITE" id="PS50043">
    <property type="entry name" value="HTH_LUXR_2"/>
    <property type="match status" value="1"/>
</dbReference>
<protein>
    <submittedName>
        <fullName evidence="6">Response regulator transcription factor</fullName>
    </submittedName>
</protein>
<proteinExistence type="predicted"/>
<dbReference type="AlphaFoldDB" id="A0A4R4TD91"/>
<dbReference type="SMART" id="SM00421">
    <property type="entry name" value="HTH_LUXR"/>
    <property type="match status" value="1"/>
</dbReference>
<sequence>MITRSRAAHRPARRSALGAVAVAACLPYLVDRPWLAPPVGLAVLGALVVLGAGVGALLARLAPALLGPTPADRLAAAERRAADLAVRNRLARGESLLFPAAVRELARRHAPVPRADAPRGRLSEREEQVLRLLAEGLTSAEIADRLAVGAQTVKTHVAAVLAKLGARDRTQAVIAAYERGFVVPGRGA</sequence>
<dbReference type="SUPFAM" id="SSF46894">
    <property type="entry name" value="C-terminal effector domain of the bipartite response regulators"/>
    <property type="match status" value="1"/>
</dbReference>
<feature type="transmembrane region" description="Helical" evidence="4">
    <location>
        <begin position="12"/>
        <end position="30"/>
    </location>
</feature>
<dbReference type="CDD" id="cd06170">
    <property type="entry name" value="LuxR_C_like"/>
    <property type="match status" value="1"/>
</dbReference>
<keyword evidence="4" id="KW-0472">Membrane</keyword>
<organism evidence="6 7">
    <name type="scientific">Streptomyces hainanensis</name>
    <dbReference type="NCBI Taxonomy" id="402648"/>
    <lineage>
        <taxon>Bacteria</taxon>
        <taxon>Bacillati</taxon>
        <taxon>Actinomycetota</taxon>
        <taxon>Actinomycetes</taxon>
        <taxon>Kitasatosporales</taxon>
        <taxon>Streptomycetaceae</taxon>
        <taxon>Streptomyces</taxon>
    </lineage>
</organism>
<dbReference type="RefSeq" id="WP_132819278.1">
    <property type="nucleotide sequence ID" value="NZ_SMKI01000197.1"/>
</dbReference>
<evidence type="ECO:0000313" key="6">
    <source>
        <dbReference type="EMBL" id="TDC73524.1"/>
    </source>
</evidence>
<gene>
    <name evidence="6" type="ORF">E1283_18985</name>
</gene>
<keyword evidence="7" id="KW-1185">Reference proteome</keyword>
<keyword evidence="1" id="KW-0805">Transcription regulation</keyword>
<keyword evidence="4" id="KW-1133">Transmembrane helix</keyword>
<dbReference type="PRINTS" id="PR00038">
    <property type="entry name" value="HTHLUXR"/>
</dbReference>
<evidence type="ECO:0000259" key="5">
    <source>
        <dbReference type="PROSITE" id="PS50043"/>
    </source>
</evidence>
<evidence type="ECO:0000256" key="1">
    <source>
        <dbReference type="ARBA" id="ARBA00023015"/>
    </source>
</evidence>
<comment type="caution">
    <text evidence="6">The sequence shown here is derived from an EMBL/GenBank/DDBJ whole genome shotgun (WGS) entry which is preliminary data.</text>
</comment>
<dbReference type="PANTHER" id="PTHR44688">
    <property type="entry name" value="DNA-BINDING TRANSCRIPTIONAL ACTIVATOR DEVR_DOSR"/>
    <property type="match status" value="1"/>
</dbReference>
<feature type="transmembrane region" description="Helical" evidence="4">
    <location>
        <begin position="36"/>
        <end position="59"/>
    </location>
</feature>
<keyword evidence="2" id="KW-0238">DNA-binding</keyword>
<evidence type="ECO:0000313" key="7">
    <source>
        <dbReference type="Proteomes" id="UP000295345"/>
    </source>
</evidence>
<dbReference type="GO" id="GO:0003677">
    <property type="term" value="F:DNA binding"/>
    <property type="evidence" value="ECO:0007669"/>
    <property type="project" value="UniProtKB-KW"/>
</dbReference>
<dbReference type="Gene3D" id="1.10.10.10">
    <property type="entry name" value="Winged helix-like DNA-binding domain superfamily/Winged helix DNA-binding domain"/>
    <property type="match status" value="1"/>
</dbReference>
<feature type="domain" description="HTH luxR-type" evidence="5">
    <location>
        <begin position="115"/>
        <end position="180"/>
    </location>
</feature>
<dbReference type="PROSITE" id="PS51257">
    <property type="entry name" value="PROKAR_LIPOPROTEIN"/>
    <property type="match status" value="1"/>
</dbReference>
<evidence type="ECO:0000256" key="4">
    <source>
        <dbReference type="SAM" id="Phobius"/>
    </source>
</evidence>
<dbReference type="Proteomes" id="UP000295345">
    <property type="component" value="Unassembled WGS sequence"/>
</dbReference>
<evidence type="ECO:0000256" key="2">
    <source>
        <dbReference type="ARBA" id="ARBA00023125"/>
    </source>
</evidence>
<dbReference type="InterPro" id="IPR036388">
    <property type="entry name" value="WH-like_DNA-bd_sf"/>
</dbReference>
<dbReference type="OrthoDB" id="9808843at2"/>
<keyword evidence="4" id="KW-0812">Transmembrane</keyword>
<name>A0A4R4TD91_9ACTN</name>